<reference evidence="1 2" key="1">
    <citation type="submission" date="2019-10" db="EMBL/GenBank/DDBJ databases">
        <title>Poseidonibacter ostreae sp. nov., isolated from the gut of the Ostrea denselamellosa.</title>
        <authorList>
            <person name="Choi A."/>
        </authorList>
    </citation>
    <scope>NUCLEOTIDE SEQUENCE [LARGE SCALE GENOMIC DNA]</scope>
    <source>
        <strain evidence="1 2">SJOD-M-33</strain>
    </source>
</reference>
<dbReference type="Proteomes" id="UP000472839">
    <property type="component" value="Unassembled WGS sequence"/>
</dbReference>
<comment type="caution">
    <text evidence="1">The sequence shown here is derived from an EMBL/GenBank/DDBJ whole genome shotgun (WGS) entry which is preliminary data.</text>
</comment>
<gene>
    <name evidence="1" type="ORF">GBG19_00635</name>
</gene>
<accession>A0A6L4WX04</accession>
<dbReference type="EMBL" id="WFKK01000001">
    <property type="protein sequence ID" value="KAB7891375.1"/>
    <property type="molecule type" value="Genomic_DNA"/>
</dbReference>
<evidence type="ECO:0000313" key="1">
    <source>
        <dbReference type="EMBL" id="KAB7891375.1"/>
    </source>
</evidence>
<dbReference type="RefSeq" id="WP_152279478.1">
    <property type="nucleotide sequence ID" value="NZ_WFKK01000001.1"/>
</dbReference>
<sequence>MIIESGYYDKEFDLEESELEEILEAYKDWCKDNNQEPEINLTCELTSYENQFDHVMYHAEIQVNNNKEKYSSILPIFEDLN</sequence>
<name>A0A6L4WX04_9BACT</name>
<protein>
    <submittedName>
        <fullName evidence="1">Uncharacterized protein</fullName>
    </submittedName>
</protein>
<dbReference type="AlphaFoldDB" id="A0A6L4WX04"/>
<organism evidence="1 2">
    <name type="scientific">Poseidonibacter ostreae</name>
    <dbReference type="NCBI Taxonomy" id="2654171"/>
    <lineage>
        <taxon>Bacteria</taxon>
        <taxon>Pseudomonadati</taxon>
        <taxon>Campylobacterota</taxon>
        <taxon>Epsilonproteobacteria</taxon>
        <taxon>Campylobacterales</taxon>
        <taxon>Arcobacteraceae</taxon>
        <taxon>Poseidonibacter</taxon>
    </lineage>
</organism>
<evidence type="ECO:0000313" key="2">
    <source>
        <dbReference type="Proteomes" id="UP000472839"/>
    </source>
</evidence>
<proteinExistence type="predicted"/>